<evidence type="ECO:0000259" key="2">
    <source>
        <dbReference type="Pfam" id="PF17408"/>
    </source>
</evidence>
<feature type="domain" description="Malonyl-CoA decarboxylase C-terminal" evidence="1">
    <location>
        <begin position="227"/>
        <end position="487"/>
    </location>
</feature>
<dbReference type="GO" id="GO:2001294">
    <property type="term" value="P:malonyl-CoA catabolic process"/>
    <property type="evidence" value="ECO:0007669"/>
    <property type="project" value="TreeGrafter"/>
</dbReference>
<dbReference type="GO" id="GO:0006085">
    <property type="term" value="P:acetyl-CoA biosynthetic process"/>
    <property type="evidence" value="ECO:0007669"/>
    <property type="project" value="TreeGrafter"/>
</dbReference>
<dbReference type="Gene3D" id="1.20.140.90">
    <property type="entry name" value="Malonyl-CoA decarboxylase, oligemerization domain"/>
    <property type="match status" value="1"/>
</dbReference>
<dbReference type="GO" id="GO:0005782">
    <property type="term" value="C:peroxisomal matrix"/>
    <property type="evidence" value="ECO:0007669"/>
    <property type="project" value="TreeGrafter"/>
</dbReference>
<dbReference type="InterPro" id="IPR007956">
    <property type="entry name" value="Malonyl_CoA_deC_C"/>
</dbReference>
<gene>
    <name evidence="3" type="ORF">CONCODRAFT_16328</name>
</gene>
<feature type="domain" description="Malonyl-CoA decarboxylase N-terminal" evidence="2">
    <location>
        <begin position="143"/>
        <end position="221"/>
    </location>
</feature>
<dbReference type="EMBL" id="KQ964457">
    <property type="protein sequence ID" value="KXN72242.1"/>
    <property type="molecule type" value="Genomic_DNA"/>
</dbReference>
<proteinExistence type="predicted"/>
<evidence type="ECO:0000313" key="3">
    <source>
        <dbReference type="EMBL" id="KXN72242.1"/>
    </source>
</evidence>
<name>A0A137PBD8_CONC2</name>
<dbReference type="Pfam" id="PF17408">
    <property type="entry name" value="MCD_N"/>
    <property type="match status" value="1"/>
</dbReference>
<dbReference type="InterPro" id="IPR042303">
    <property type="entry name" value="Malonyl_CoA_deC_C_sf"/>
</dbReference>
<dbReference type="PANTHER" id="PTHR28641:SF1">
    <property type="entry name" value="MALONYL-COA DECARBOXYLASE, MITOCHONDRIAL"/>
    <property type="match status" value="1"/>
</dbReference>
<dbReference type="OrthoDB" id="426718at2759"/>
<dbReference type="AlphaFoldDB" id="A0A137PBD8"/>
<dbReference type="PANTHER" id="PTHR28641">
    <property type="match status" value="1"/>
</dbReference>
<dbReference type="InterPro" id="IPR035372">
    <property type="entry name" value="MCD_N"/>
</dbReference>
<dbReference type="Proteomes" id="UP000070444">
    <property type="component" value="Unassembled WGS sequence"/>
</dbReference>
<dbReference type="OMA" id="PIDWSTP"/>
<keyword evidence="4" id="KW-1185">Reference proteome</keyword>
<dbReference type="InterPro" id="IPR038351">
    <property type="entry name" value="MCD_N_sf"/>
</dbReference>
<dbReference type="Gene3D" id="3.40.630.150">
    <property type="entry name" value="Malonyl-CoA decarboxylase, catalytic domain"/>
    <property type="match status" value="1"/>
</dbReference>
<dbReference type="STRING" id="796925.A0A137PBD8"/>
<organism evidence="3 4">
    <name type="scientific">Conidiobolus coronatus (strain ATCC 28846 / CBS 209.66 / NRRL 28638)</name>
    <name type="common">Delacroixia coronata</name>
    <dbReference type="NCBI Taxonomy" id="796925"/>
    <lineage>
        <taxon>Eukaryota</taxon>
        <taxon>Fungi</taxon>
        <taxon>Fungi incertae sedis</taxon>
        <taxon>Zoopagomycota</taxon>
        <taxon>Entomophthoromycotina</taxon>
        <taxon>Entomophthoromycetes</taxon>
        <taxon>Entomophthorales</taxon>
        <taxon>Ancylistaceae</taxon>
        <taxon>Conidiobolus</taxon>
    </lineage>
</organism>
<dbReference type="GO" id="GO:0005759">
    <property type="term" value="C:mitochondrial matrix"/>
    <property type="evidence" value="ECO:0007669"/>
    <property type="project" value="TreeGrafter"/>
</dbReference>
<reference evidence="3 4" key="1">
    <citation type="journal article" date="2015" name="Genome Biol. Evol.">
        <title>Phylogenomic analyses indicate that early fungi evolved digesting cell walls of algal ancestors of land plants.</title>
        <authorList>
            <person name="Chang Y."/>
            <person name="Wang S."/>
            <person name="Sekimoto S."/>
            <person name="Aerts A.L."/>
            <person name="Choi C."/>
            <person name="Clum A."/>
            <person name="LaButti K.M."/>
            <person name="Lindquist E.A."/>
            <person name="Yee Ngan C."/>
            <person name="Ohm R.A."/>
            <person name="Salamov A.A."/>
            <person name="Grigoriev I.V."/>
            <person name="Spatafora J.W."/>
            <person name="Berbee M.L."/>
        </authorList>
    </citation>
    <scope>NUCLEOTIDE SEQUENCE [LARGE SCALE GENOMIC DNA]</scope>
    <source>
        <strain evidence="3 4">NRRL 28638</strain>
    </source>
</reference>
<protein>
    <submittedName>
        <fullName evidence="3">MCD-domain-containing protein</fullName>
    </submittedName>
</protein>
<accession>A0A137PBD8</accession>
<sequence>MKRLLTNYYRNINLIKQTQLFKTSTYPSIYRNLSTINNNINKPGSVASNEIKTYWEDLNLVLHEPGFETFGSLEMKPPTKTLTELLKNCTSITNSGVGDLLPSLSAKQICQTYENLDIKEKLKFLIFLVKEFGVSREESIPLVRDYIDKYNTKENNQVLSRLEQTLKQCLTPKYVRFFDQVLRLPNGMEFLVKMRKDTLAIYKTTKDKDLLTFSNYLKDSLQSSLIGYLRLDRITWNSSAFTMEKMMEYEYVHPFKDWDDMKQRLGPGRRVFGFFHKSMSLDPLVYIQVALLKNIASNVPSILNDPTAGTLGKDNITAAIFYSINTQKGLSGVDLGSFLIKRVVEELKSQFPNLTTFCTLSPIPGLRDWILSKTEETDLLTRDEFNQIKSLNQLESDKEVLQAIKEYSTNFSWLTSNNQKAQAVLEPIFMRLASRYLIIEKKGKYTLNPVANFHIRNGACIHRLNWMGDLSNYRLEESLGIMVNYNYLQHRIEQVNETYLVNATVPVSNPDLYNTYKDLSKVELFQ</sequence>
<dbReference type="Pfam" id="PF05292">
    <property type="entry name" value="MCD"/>
    <property type="match status" value="1"/>
</dbReference>
<evidence type="ECO:0000313" key="4">
    <source>
        <dbReference type="Proteomes" id="UP000070444"/>
    </source>
</evidence>
<dbReference type="GO" id="GO:0050080">
    <property type="term" value="F:malonyl-CoA decarboxylase activity"/>
    <property type="evidence" value="ECO:0007669"/>
    <property type="project" value="InterPro"/>
</dbReference>
<dbReference type="GO" id="GO:0006633">
    <property type="term" value="P:fatty acid biosynthetic process"/>
    <property type="evidence" value="ECO:0007669"/>
    <property type="project" value="InterPro"/>
</dbReference>
<dbReference type="InterPro" id="IPR038917">
    <property type="entry name" value="Malonyl_CoA_deC"/>
</dbReference>
<evidence type="ECO:0000259" key="1">
    <source>
        <dbReference type="Pfam" id="PF05292"/>
    </source>
</evidence>